<dbReference type="SMART" id="SM00342">
    <property type="entry name" value="HTH_ARAC"/>
    <property type="match status" value="1"/>
</dbReference>
<evidence type="ECO:0000256" key="2">
    <source>
        <dbReference type="ARBA" id="ARBA00022490"/>
    </source>
</evidence>
<dbReference type="Gene3D" id="3.40.50.2300">
    <property type="match status" value="1"/>
</dbReference>
<evidence type="ECO:0000256" key="7">
    <source>
        <dbReference type="ARBA" id="ARBA00023163"/>
    </source>
</evidence>
<feature type="modified residue" description="4-aspartylphosphate" evidence="8">
    <location>
        <position position="55"/>
    </location>
</feature>
<protein>
    <submittedName>
        <fullName evidence="11">DNA-binding response regulator</fullName>
    </submittedName>
</protein>
<evidence type="ECO:0000256" key="5">
    <source>
        <dbReference type="ARBA" id="ARBA00023015"/>
    </source>
</evidence>
<reference evidence="11" key="1">
    <citation type="submission" date="2021-03" db="EMBL/GenBank/DDBJ databases">
        <title>Antimicrobial resistance genes in bacteria isolated from Japanese honey, and their potential for conferring macrolide and lincosamide resistance in the American foulbrood pathogen Paenibacillus larvae.</title>
        <authorList>
            <person name="Okamoto M."/>
            <person name="Kumagai M."/>
            <person name="Kanamori H."/>
            <person name="Takamatsu D."/>
        </authorList>
    </citation>
    <scope>NUCLEOTIDE SEQUENCE</scope>
    <source>
        <strain evidence="11">J40TS1</strain>
    </source>
</reference>
<gene>
    <name evidence="11" type="ORF">J40TS1_24520</name>
</gene>
<feature type="domain" description="Response regulatory" evidence="10">
    <location>
        <begin position="3"/>
        <end position="120"/>
    </location>
</feature>
<dbReference type="GO" id="GO:0003700">
    <property type="term" value="F:DNA-binding transcription factor activity"/>
    <property type="evidence" value="ECO:0007669"/>
    <property type="project" value="InterPro"/>
</dbReference>
<comment type="caution">
    <text evidence="11">The sequence shown here is derived from an EMBL/GenBank/DDBJ whole genome shotgun (WGS) entry which is preliminary data.</text>
</comment>
<dbReference type="PANTHER" id="PTHR42713:SF3">
    <property type="entry name" value="TRANSCRIPTIONAL REGULATORY PROTEIN HPTR"/>
    <property type="match status" value="1"/>
</dbReference>
<dbReference type="CDD" id="cd17536">
    <property type="entry name" value="REC_YesN-like"/>
    <property type="match status" value="1"/>
</dbReference>
<dbReference type="SUPFAM" id="SSF52172">
    <property type="entry name" value="CheY-like"/>
    <property type="match status" value="1"/>
</dbReference>
<dbReference type="InterPro" id="IPR051552">
    <property type="entry name" value="HptR"/>
</dbReference>
<evidence type="ECO:0000259" key="9">
    <source>
        <dbReference type="PROSITE" id="PS01124"/>
    </source>
</evidence>
<accession>A0A919YP44</accession>
<evidence type="ECO:0000256" key="3">
    <source>
        <dbReference type="ARBA" id="ARBA00022553"/>
    </source>
</evidence>
<dbReference type="InterPro" id="IPR011006">
    <property type="entry name" value="CheY-like_superfamily"/>
</dbReference>
<dbReference type="PROSITE" id="PS01124">
    <property type="entry name" value="HTH_ARAC_FAMILY_2"/>
    <property type="match status" value="1"/>
</dbReference>
<keyword evidence="7" id="KW-0804">Transcription</keyword>
<keyword evidence="2" id="KW-0963">Cytoplasm</keyword>
<dbReference type="InterPro" id="IPR018060">
    <property type="entry name" value="HTH_AraC"/>
</dbReference>
<feature type="domain" description="HTH araC/xylS-type" evidence="9">
    <location>
        <begin position="419"/>
        <end position="516"/>
    </location>
</feature>
<dbReference type="InterPro" id="IPR009057">
    <property type="entry name" value="Homeodomain-like_sf"/>
</dbReference>
<sequence length="525" mass="60702">MFKVMIVDDEPMIRQGLQSLVEWDHYQFEVCAVASNGVEALEKYKEHQPELILVDIRMPIMDGLQTIHELRKLGADCRILILSGYGEFQYAQQAIRYRVDGYVLKPIDEDELIGFIEKISKELIKKRKEQEISSQTVGLLKEEWLKGFVACELPEEQLTAEHWQRLFHAAEDKLTLLLIETYSREHSLTIRNQIKQQLAQFVYEQGWGDVFASEAFIGILLHQLSMNSFKQERVEEVLRQACGESVYYVALLSEEHESARSLYEQVPQMKELLKQRFFLQENKMYSLTEINESLQRPGIAVELGSSAIIEQGSQRLLYGIDVGNKELVSELLGEIDQQFRALGLAEQQIKSSWAQLLTLVMNRLSTLYPKQQLEQDLKVVTQLYLAHHNHLMLSRLKEQLHSIIDRISSTENSNTTVMKQMIDFIDRHYMEPLRLETLAEIFNYNSGYLGKLFKNHSGESFNTYLDHVRIEHAIKLLQEGKKVHQVAELVGYANVDYFHSKFKKYKGVSPSTFKPGGSQSAQDMS</sequence>
<evidence type="ECO:0000259" key="10">
    <source>
        <dbReference type="PROSITE" id="PS50110"/>
    </source>
</evidence>
<keyword evidence="12" id="KW-1185">Reference proteome</keyword>
<dbReference type="InterPro" id="IPR001789">
    <property type="entry name" value="Sig_transdc_resp-reg_receiver"/>
</dbReference>
<keyword evidence="6 11" id="KW-0238">DNA-binding</keyword>
<proteinExistence type="predicted"/>
<keyword evidence="4" id="KW-0902">Two-component regulatory system</keyword>
<dbReference type="Proteomes" id="UP000683139">
    <property type="component" value="Unassembled WGS sequence"/>
</dbReference>
<dbReference type="PROSITE" id="PS50110">
    <property type="entry name" value="RESPONSE_REGULATORY"/>
    <property type="match status" value="1"/>
</dbReference>
<organism evidence="11 12">
    <name type="scientific">Paenibacillus montaniterrae</name>
    <dbReference type="NCBI Taxonomy" id="429341"/>
    <lineage>
        <taxon>Bacteria</taxon>
        <taxon>Bacillati</taxon>
        <taxon>Bacillota</taxon>
        <taxon>Bacilli</taxon>
        <taxon>Bacillales</taxon>
        <taxon>Paenibacillaceae</taxon>
        <taxon>Paenibacillus</taxon>
    </lineage>
</organism>
<dbReference type="EMBL" id="BOSE01000004">
    <property type="protein sequence ID" value="GIP16810.1"/>
    <property type="molecule type" value="Genomic_DNA"/>
</dbReference>
<name>A0A919YP44_9BACL</name>
<evidence type="ECO:0000313" key="12">
    <source>
        <dbReference type="Proteomes" id="UP000683139"/>
    </source>
</evidence>
<dbReference type="RefSeq" id="WP_213515426.1">
    <property type="nucleotide sequence ID" value="NZ_BOSE01000004.1"/>
</dbReference>
<keyword evidence="3 8" id="KW-0597">Phosphoprotein</keyword>
<dbReference type="Pfam" id="PF00072">
    <property type="entry name" value="Response_reg"/>
    <property type="match status" value="1"/>
</dbReference>
<keyword evidence="5" id="KW-0805">Transcription regulation</keyword>
<evidence type="ECO:0000256" key="4">
    <source>
        <dbReference type="ARBA" id="ARBA00023012"/>
    </source>
</evidence>
<dbReference type="GO" id="GO:0000160">
    <property type="term" value="P:phosphorelay signal transduction system"/>
    <property type="evidence" value="ECO:0007669"/>
    <property type="project" value="UniProtKB-KW"/>
</dbReference>
<evidence type="ECO:0000256" key="8">
    <source>
        <dbReference type="PROSITE-ProRule" id="PRU00169"/>
    </source>
</evidence>
<dbReference type="AlphaFoldDB" id="A0A919YP44"/>
<dbReference type="PANTHER" id="PTHR42713">
    <property type="entry name" value="HISTIDINE KINASE-RELATED"/>
    <property type="match status" value="1"/>
</dbReference>
<dbReference type="Gene3D" id="1.10.10.60">
    <property type="entry name" value="Homeodomain-like"/>
    <property type="match status" value="2"/>
</dbReference>
<comment type="subcellular location">
    <subcellularLocation>
        <location evidence="1">Cytoplasm</location>
    </subcellularLocation>
</comment>
<evidence type="ECO:0000313" key="11">
    <source>
        <dbReference type="EMBL" id="GIP16810.1"/>
    </source>
</evidence>
<dbReference type="Pfam" id="PF12833">
    <property type="entry name" value="HTH_18"/>
    <property type="match status" value="1"/>
</dbReference>
<dbReference type="InterPro" id="IPR018062">
    <property type="entry name" value="HTH_AraC-typ_CS"/>
</dbReference>
<dbReference type="GO" id="GO:0005737">
    <property type="term" value="C:cytoplasm"/>
    <property type="evidence" value="ECO:0007669"/>
    <property type="project" value="UniProtKB-SubCell"/>
</dbReference>
<dbReference type="PROSITE" id="PS00041">
    <property type="entry name" value="HTH_ARAC_FAMILY_1"/>
    <property type="match status" value="1"/>
</dbReference>
<evidence type="ECO:0000256" key="1">
    <source>
        <dbReference type="ARBA" id="ARBA00004496"/>
    </source>
</evidence>
<dbReference type="GO" id="GO:0043565">
    <property type="term" value="F:sequence-specific DNA binding"/>
    <property type="evidence" value="ECO:0007669"/>
    <property type="project" value="InterPro"/>
</dbReference>
<dbReference type="SUPFAM" id="SSF46689">
    <property type="entry name" value="Homeodomain-like"/>
    <property type="match status" value="2"/>
</dbReference>
<evidence type="ECO:0000256" key="6">
    <source>
        <dbReference type="ARBA" id="ARBA00023125"/>
    </source>
</evidence>
<dbReference type="SMART" id="SM00448">
    <property type="entry name" value="REC"/>
    <property type="match status" value="1"/>
</dbReference>